<feature type="transmembrane region" description="Helical" evidence="1">
    <location>
        <begin position="7"/>
        <end position="24"/>
    </location>
</feature>
<keyword evidence="1" id="KW-0812">Transmembrane</keyword>
<feature type="transmembrane region" description="Helical" evidence="1">
    <location>
        <begin position="30"/>
        <end position="49"/>
    </location>
</feature>
<reference evidence="2 3" key="1">
    <citation type="journal article" date="2015" name="Nature">
        <title>rRNA introns, odd ribosomes, and small enigmatic genomes across a large radiation of phyla.</title>
        <authorList>
            <person name="Brown C.T."/>
            <person name="Hug L.A."/>
            <person name="Thomas B.C."/>
            <person name="Sharon I."/>
            <person name="Castelle C.J."/>
            <person name="Singh A."/>
            <person name="Wilkins M.J."/>
            <person name="Williams K.H."/>
            <person name="Banfield J.F."/>
        </authorList>
    </citation>
    <scope>NUCLEOTIDE SEQUENCE [LARGE SCALE GENOMIC DNA]</scope>
</reference>
<gene>
    <name evidence="2" type="ORF">UV07_C0017G0007</name>
</gene>
<keyword evidence="1" id="KW-1133">Transmembrane helix</keyword>
<comment type="caution">
    <text evidence="2">The sequence shown here is derived from an EMBL/GenBank/DDBJ whole genome shotgun (WGS) entry which is preliminary data.</text>
</comment>
<dbReference type="EMBL" id="LCDB01000017">
    <property type="protein sequence ID" value="KKS43989.1"/>
    <property type="molecule type" value="Genomic_DNA"/>
</dbReference>
<dbReference type="Proteomes" id="UP000033986">
    <property type="component" value="Unassembled WGS sequence"/>
</dbReference>
<dbReference type="AlphaFoldDB" id="A0A0G0Z5L5"/>
<name>A0A0G0Z5L5_9BACT</name>
<sequence length="50" mass="5446">MKRLIKGFAILSVWFVGVGTYAIANSSYAPLTPLFIITIATITTLIICLE</sequence>
<keyword evidence="1" id="KW-0472">Membrane</keyword>
<evidence type="ECO:0000313" key="3">
    <source>
        <dbReference type="Proteomes" id="UP000033986"/>
    </source>
</evidence>
<proteinExistence type="predicted"/>
<protein>
    <submittedName>
        <fullName evidence="2">Uncharacterized protein</fullName>
    </submittedName>
</protein>
<evidence type="ECO:0000256" key="1">
    <source>
        <dbReference type="SAM" id="Phobius"/>
    </source>
</evidence>
<evidence type="ECO:0000313" key="2">
    <source>
        <dbReference type="EMBL" id="KKS43989.1"/>
    </source>
</evidence>
<accession>A0A0G0Z5L5</accession>
<organism evidence="2 3">
    <name type="scientific">Candidatus Azambacteria bacterium GW2011_GWB1_42_17</name>
    <dbReference type="NCBI Taxonomy" id="1618615"/>
    <lineage>
        <taxon>Bacteria</taxon>
        <taxon>Candidatus Azamiibacteriota</taxon>
    </lineage>
</organism>